<organism evidence="2 3">
    <name type="scientific">Bowmanella denitrificans</name>
    <dbReference type="NCBI Taxonomy" id="366582"/>
    <lineage>
        <taxon>Bacteria</taxon>
        <taxon>Pseudomonadati</taxon>
        <taxon>Pseudomonadota</taxon>
        <taxon>Gammaproteobacteria</taxon>
        <taxon>Alteromonadales</taxon>
        <taxon>Alteromonadaceae</taxon>
        <taxon>Bowmanella</taxon>
    </lineage>
</organism>
<dbReference type="RefSeq" id="WP_343842371.1">
    <property type="nucleotide sequence ID" value="NZ_BAAAEI010000006.1"/>
</dbReference>
<evidence type="ECO:0000259" key="1">
    <source>
        <dbReference type="Pfam" id="PF12262"/>
    </source>
</evidence>
<dbReference type="Proteomes" id="UP001501757">
    <property type="component" value="Unassembled WGS sequence"/>
</dbReference>
<feature type="domain" description="Bacterial virulence factor lipase N-terminal" evidence="1">
    <location>
        <begin position="84"/>
        <end position="290"/>
    </location>
</feature>
<keyword evidence="3" id="KW-1185">Reference proteome</keyword>
<dbReference type="InterPro" id="IPR020009">
    <property type="entry name" value="VolA/Pla-1/cef"/>
</dbReference>
<accession>A0ABP3GJY4</accession>
<dbReference type="NCBIfam" id="TIGR03502">
    <property type="entry name" value="lipase_Pla1_cef"/>
    <property type="match status" value="1"/>
</dbReference>
<sequence length="863" mass="89466">MRKLVISAAVASVLGLTGCGGGESLSDIQSDADNTPAKPFARIVFDPGASTPRLNVPNDLLMASNRSPNFFDFTINTALDSGFNAGDPQSALTALDGWSTQHPFKIDIDVPSGVSLDGASVSASSIRLFESTQALEGQEPLCQAIAAEAGAPGLPCVLGDELQWGVDYIAQLPTGQSGAVQSIQVIPLKPFKPAQGYMLVVTDDLKDTDGRPVKGSTSWELASQDPETHPLSSAAQKQLQNILNFFMTLLGGEGFERTDISYAAYFSTQSAGKVLSTVKSMQVAQFAQAVGAGMDPQTAAAQYLPVIQIGSAAAPDVYSALAPRALGEAMWTQISALGLNTCAGLVAGLQSANPQIAGTATQVFNQLGMYCAAGMRQGSMQLDYYLSKTAPTSDWWRAACTNGAMLKSMGAEAIGTIVAAGLTGPYNAQCQALSEGQLFDLDLKTAGVIDFDDPRHLTKFSPIPKSRGKESLTVQITVPDPNYANIINAQLGQPAISKPAAGWPVVIMQHGITSRKEDMLAATGVLSLAGFATVAIDHPLHGSRGFTIDGKVVNATSGTGGAPTDYLNLSSLLTARDNLRQSIADILGLRLGLNADVDLSNGSPALLDGTNVSFLGHSLGAITGTSAVALANTSLGGQLVPFDGMYKMQASTLAMPGGGVGGFLLESPSFGPLIKGSLMAQASPEFQAALQQYMQANGIPAVTPALLSAFYPLFEAQLSPAQLATANATFSSFAFAAQTLIDAGDPTNYAMSVGASTPVHMIEVVGGNQVNGEVSLPDQVIPNKTSLPLAGTEPLAKLMGLWPPVVSDTQGSGLVQFAEGTHSSILDPGPSAAATTEMQRQLATFMASKGMLIKINNTDVIAQ</sequence>
<proteinExistence type="predicted"/>
<gene>
    <name evidence="2" type="ORF">GCM10009092_09440</name>
</gene>
<protein>
    <submittedName>
        <fullName evidence="2">Lipase</fullName>
    </submittedName>
</protein>
<dbReference type="InterPro" id="IPR029058">
    <property type="entry name" value="AB_hydrolase_fold"/>
</dbReference>
<dbReference type="PROSITE" id="PS51257">
    <property type="entry name" value="PROKAR_LIPOPROTEIN"/>
    <property type="match status" value="1"/>
</dbReference>
<dbReference type="Pfam" id="PF12262">
    <property type="entry name" value="Lipase_bact_N"/>
    <property type="match status" value="1"/>
</dbReference>
<dbReference type="EMBL" id="BAAAEI010000006">
    <property type="protein sequence ID" value="GAA0347124.1"/>
    <property type="molecule type" value="Genomic_DNA"/>
</dbReference>
<name>A0ABP3GJY4_9ALTE</name>
<reference evidence="3" key="1">
    <citation type="journal article" date="2019" name="Int. J. Syst. Evol. Microbiol.">
        <title>The Global Catalogue of Microorganisms (GCM) 10K type strain sequencing project: providing services to taxonomists for standard genome sequencing and annotation.</title>
        <authorList>
            <consortium name="The Broad Institute Genomics Platform"/>
            <consortium name="The Broad Institute Genome Sequencing Center for Infectious Disease"/>
            <person name="Wu L."/>
            <person name="Ma J."/>
        </authorList>
    </citation>
    <scope>NUCLEOTIDE SEQUENCE [LARGE SCALE GENOMIC DNA]</scope>
    <source>
        <strain evidence="3">JCM 13378</strain>
    </source>
</reference>
<evidence type="ECO:0000313" key="3">
    <source>
        <dbReference type="Proteomes" id="UP001501757"/>
    </source>
</evidence>
<dbReference type="InterPro" id="IPR025920">
    <property type="entry name" value="Lipase_bact_N"/>
</dbReference>
<dbReference type="Gene3D" id="3.40.50.1820">
    <property type="entry name" value="alpha/beta hydrolase"/>
    <property type="match status" value="1"/>
</dbReference>
<comment type="caution">
    <text evidence="2">The sequence shown here is derived from an EMBL/GenBank/DDBJ whole genome shotgun (WGS) entry which is preliminary data.</text>
</comment>
<dbReference type="SUPFAM" id="SSF53474">
    <property type="entry name" value="alpha/beta-Hydrolases"/>
    <property type="match status" value="1"/>
</dbReference>
<evidence type="ECO:0000313" key="2">
    <source>
        <dbReference type="EMBL" id="GAA0347124.1"/>
    </source>
</evidence>